<evidence type="ECO:0000256" key="1">
    <source>
        <dbReference type="SAM" id="MobiDB-lite"/>
    </source>
</evidence>
<protein>
    <submittedName>
        <fullName evidence="2">Uncharacterized protein</fullName>
    </submittedName>
</protein>
<accession>A0A919BV79</accession>
<feature type="region of interest" description="Disordered" evidence="1">
    <location>
        <begin position="394"/>
        <end position="413"/>
    </location>
</feature>
<reference evidence="2" key="2">
    <citation type="submission" date="2020-09" db="EMBL/GenBank/DDBJ databases">
        <authorList>
            <person name="Sun Q."/>
            <person name="Ohkuma M."/>
        </authorList>
    </citation>
    <scope>NUCLEOTIDE SEQUENCE</scope>
    <source>
        <strain evidence="2">JCM 4122</strain>
    </source>
</reference>
<organism evidence="2 3">
    <name type="scientific">Streptomyces filamentosus</name>
    <name type="common">Streptomyces roseosporus</name>
    <dbReference type="NCBI Taxonomy" id="67294"/>
    <lineage>
        <taxon>Bacteria</taxon>
        <taxon>Bacillati</taxon>
        <taxon>Actinomycetota</taxon>
        <taxon>Actinomycetes</taxon>
        <taxon>Kitasatosporales</taxon>
        <taxon>Streptomycetaceae</taxon>
        <taxon>Streptomyces</taxon>
    </lineage>
</organism>
<dbReference type="EMBL" id="BNBE01000002">
    <property type="protein sequence ID" value="GHG13641.1"/>
    <property type="molecule type" value="Genomic_DNA"/>
</dbReference>
<evidence type="ECO:0000313" key="2">
    <source>
        <dbReference type="EMBL" id="GHG13641.1"/>
    </source>
</evidence>
<gene>
    <name evidence="2" type="ORF">GCM10017667_54510</name>
</gene>
<proteinExistence type="predicted"/>
<sequence length="413" mass="46002">MGAYADPARESLLHVDLAVELRPRLDDPLEQRKAEQRLHDAARDRGERQRVLDMGGYGHWRTRLALAGRSKVVRLFRSAQGVEGRVLFEEERELTVSTTATVPYQRPVEVPLTSCSWCGRQGEAARVAQRGAPLASSPVGLCEQCLSLGWADDLQSQGSADVWPWGAVRRLRTSLAEEPMHSSGCALCGREDAVEQPWWPGDHRDGSGRGEPVVLRLCDVCPGLLELADAPGRDGMWCTRHEHACMVGMRALLWRRAGVEEVPPSARKARKRPRLTALHRDVLARVEDHGALSAVDLACAPISQNHQDSRWWMVRLAHLFDHCLIAEVRDGGKEARGLVRATSNLERDLAAQLDALHQSGPVWDGERVLEPAPPPGWTELRDKAGQEAIRLDRKALRRRADHPVPQVDRGRWG</sequence>
<dbReference type="Proteomes" id="UP000632849">
    <property type="component" value="Unassembled WGS sequence"/>
</dbReference>
<comment type="caution">
    <text evidence="2">The sequence shown here is derived from an EMBL/GenBank/DDBJ whole genome shotgun (WGS) entry which is preliminary data.</text>
</comment>
<keyword evidence="3" id="KW-1185">Reference proteome</keyword>
<reference evidence="2" key="1">
    <citation type="journal article" date="2014" name="Int. J. Syst. Evol. Microbiol.">
        <title>Complete genome sequence of Corynebacterium casei LMG S-19264T (=DSM 44701T), isolated from a smear-ripened cheese.</title>
        <authorList>
            <consortium name="US DOE Joint Genome Institute (JGI-PGF)"/>
            <person name="Walter F."/>
            <person name="Albersmeier A."/>
            <person name="Kalinowski J."/>
            <person name="Ruckert C."/>
        </authorList>
    </citation>
    <scope>NUCLEOTIDE SEQUENCE</scope>
    <source>
        <strain evidence="2">JCM 4122</strain>
    </source>
</reference>
<dbReference type="AlphaFoldDB" id="A0A919BV79"/>
<name>A0A919BV79_STRFL</name>
<dbReference type="RefSeq" id="WP_190043329.1">
    <property type="nucleotide sequence ID" value="NZ_BNBE01000002.1"/>
</dbReference>
<evidence type="ECO:0000313" key="3">
    <source>
        <dbReference type="Proteomes" id="UP000632849"/>
    </source>
</evidence>